<sequence length="840" mass="94670">MTVICNSRWLYQRRCRRQRSISTGLGHEVVERQQMMLERFGFKRSCPAVLAPSTSRHKTATKNKSTNAVLMNRTKEERERLITEKVAIILIGEEGTPPSATADIPQNNQPAEGIVETNKNLQKYEDKSHSLWNMGSVSLSEKGFLSHYVKELSKIISPSKVPAGAKLKHLSQIPGRSKTPEKTSHILLTEGDTCSLVSRGTLVQTKTDDRKETEAAEEIRPKARQSSVDRLTDESPGKNSFTEMLISDWKSLLNKKAMSDLTIYVERDEEIPGHRLVFYVRCRAILKDIVSEVSADATKKTSDMLLWVDVSYTAALAFLEFLYCGLASEILRLDEDDLSNVKRLAQRYRFTELLQYLQVVNNVRSRVNESTYFSASSLPQVLTPHHSVSRRRKQNSLHPSNQCTGFLAISSPKKQMYSEDTFSSHKLSTELTEKSVCSVSSKTRDISNEFHDSAESKLCSNARLSPDLFRDDEGECVETSQENRSSMDYLLSMIGKSSLSQSHSQTNFTEISSDKPTCPNTSSVDPSTSHLKNDSLCVTAISDEVSTQNDTRISYSSQSHDKKSTSPDKDLICIEHHDDIQDKCDFLTATLVPRSHATPESVSTISPVKTGAQRNLSGINYENHRQSSQPKEVHNECIRFENPQEDTADVESASDGIDFLEHLLLDSHSNYMQGDIKGRVESKRKHKESDTVSDHCSSLTKKLCSDGSEHENVETFFDTTELQEQSDKFRTLEDNVTEIIDLTQDSIDSESPLTPPIRASIVSTDMETEHNSPSVTKEYSKITVWNDLFKKSDDIKNTQKSQFIMIYSRNQMTAAQEIRQQSLCILTVTVNLVLRKTPHQ</sequence>
<gene>
    <name evidence="3" type="ORF">L798_03793</name>
</gene>
<evidence type="ECO:0000313" key="3">
    <source>
        <dbReference type="EMBL" id="KDR21668.1"/>
    </source>
</evidence>
<dbReference type="PANTHER" id="PTHR21541:SF3">
    <property type="entry name" value="STRUCTURE-SPECIFIC ENDONUCLEASE SUBUNIT SLX4"/>
    <property type="match status" value="1"/>
</dbReference>
<evidence type="ECO:0000256" key="1">
    <source>
        <dbReference type="SAM" id="MobiDB-lite"/>
    </source>
</evidence>
<dbReference type="PROSITE" id="PS50097">
    <property type="entry name" value="BTB"/>
    <property type="match status" value="1"/>
</dbReference>
<feature type="region of interest" description="Disordered" evidence="1">
    <location>
        <begin position="679"/>
        <end position="704"/>
    </location>
</feature>
<organism evidence="3 4">
    <name type="scientific">Zootermopsis nevadensis</name>
    <name type="common">Dampwood termite</name>
    <dbReference type="NCBI Taxonomy" id="136037"/>
    <lineage>
        <taxon>Eukaryota</taxon>
        <taxon>Metazoa</taxon>
        <taxon>Ecdysozoa</taxon>
        <taxon>Arthropoda</taxon>
        <taxon>Hexapoda</taxon>
        <taxon>Insecta</taxon>
        <taxon>Pterygota</taxon>
        <taxon>Neoptera</taxon>
        <taxon>Polyneoptera</taxon>
        <taxon>Dictyoptera</taxon>
        <taxon>Blattodea</taxon>
        <taxon>Blattoidea</taxon>
        <taxon>Termitoidae</taxon>
        <taxon>Termopsidae</taxon>
        <taxon>Zootermopsis</taxon>
    </lineage>
</organism>
<feature type="compositionally biased region" description="Basic and acidic residues" evidence="1">
    <location>
        <begin position="206"/>
        <end position="221"/>
    </location>
</feature>
<feature type="region of interest" description="Disordered" evidence="1">
    <location>
        <begin position="548"/>
        <end position="567"/>
    </location>
</feature>
<dbReference type="InterPro" id="IPR011333">
    <property type="entry name" value="SKP1/BTB/POZ_sf"/>
</dbReference>
<evidence type="ECO:0000313" key="4">
    <source>
        <dbReference type="Proteomes" id="UP000027135"/>
    </source>
</evidence>
<feature type="region of interest" description="Disordered" evidence="1">
    <location>
        <begin position="203"/>
        <end position="237"/>
    </location>
</feature>
<feature type="compositionally biased region" description="Basic and acidic residues" evidence="1">
    <location>
        <begin position="679"/>
        <end position="693"/>
    </location>
</feature>
<feature type="compositionally biased region" description="Polar residues" evidence="1">
    <location>
        <begin position="548"/>
        <end position="558"/>
    </location>
</feature>
<dbReference type="EMBL" id="KK852543">
    <property type="protein sequence ID" value="KDR21668.1"/>
    <property type="molecule type" value="Genomic_DNA"/>
</dbReference>
<evidence type="ECO:0000259" key="2">
    <source>
        <dbReference type="PROSITE" id="PS50097"/>
    </source>
</evidence>
<dbReference type="Gene3D" id="3.30.710.10">
    <property type="entry name" value="Potassium Channel Kv1.1, Chain A"/>
    <property type="match status" value="1"/>
</dbReference>
<feature type="domain" description="BTB" evidence="2">
    <location>
        <begin position="259"/>
        <end position="325"/>
    </location>
</feature>
<keyword evidence="4" id="KW-1185">Reference proteome</keyword>
<dbReference type="AlphaFoldDB" id="A0A067RF88"/>
<dbReference type="InterPro" id="IPR000210">
    <property type="entry name" value="BTB/POZ_dom"/>
</dbReference>
<reference evidence="3 4" key="1">
    <citation type="journal article" date="2014" name="Nat. Commun.">
        <title>Molecular traces of alternative social organization in a termite genome.</title>
        <authorList>
            <person name="Terrapon N."/>
            <person name="Li C."/>
            <person name="Robertson H.M."/>
            <person name="Ji L."/>
            <person name="Meng X."/>
            <person name="Booth W."/>
            <person name="Chen Z."/>
            <person name="Childers C.P."/>
            <person name="Glastad K.M."/>
            <person name="Gokhale K."/>
            <person name="Gowin J."/>
            <person name="Gronenberg W."/>
            <person name="Hermansen R.A."/>
            <person name="Hu H."/>
            <person name="Hunt B.G."/>
            <person name="Huylmans A.K."/>
            <person name="Khalil S.M."/>
            <person name="Mitchell R.D."/>
            <person name="Munoz-Torres M.C."/>
            <person name="Mustard J.A."/>
            <person name="Pan H."/>
            <person name="Reese J.T."/>
            <person name="Scharf M.E."/>
            <person name="Sun F."/>
            <person name="Vogel H."/>
            <person name="Xiao J."/>
            <person name="Yang W."/>
            <person name="Yang Z."/>
            <person name="Yang Z."/>
            <person name="Zhou J."/>
            <person name="Zhu J."/>
            <person name="Brent C.S."/>
            <person name="Elsik C.G."/>
            <person name="Goodisman M.A."/>
            <person name="Liberles D.A."/>
            <person name="Roe R.M."/>
            <person name="Vargo E.L."/>
            <person name="Vilcinskas A."/>
            <person name="Wang J."/>
            <person name="Bornberg-Bauer E."/>
            <person name="Korb J."/>
            <person name="Zhang G."/>
            <person name="Liebig J."/>
        </authorList>
    </citation>
    <scope>NUCLEOTIDE SEQUENCE [LARGE SCALE GENOMIC DNA]</scope>
    <source>
        <tissue evidence="3">Whole organism</tissue>
    </source>
</reference>
<dbReference type="Pfam" id="PF00651">
    <property type="entry name" value="BTB"/>
    <property type="match status" value="1"/>
</dbReference>
<accession>A0A067RF88</accession>
<dbReference type="GO" id="GO:0033557">
    <property type="term" value="C:Slx1-Slx4 complex"/>
    <property type="evidence" value="ECO:0007669"/>
    <property type="project" value="TreeGrafter"/>
</dbReference>
<protein>
    <recommendedName>
        <fullName evidence="2">BTB domain-containing protein</fullName>
    </recommendedName>
</protein>
<name>A0A067RF88_ZOONE</name>
<dbReference type="InParanoid" id="A0A067RF88"/>
<feature type="region of interest" description="Disordered" evidence="1">
    <location>
        <begin position="502"/>
        <end position="530"/>
    </location>
</feature>
<proteinExistence type="predicted"/>
<dbReference type="PANTHER" id="PTHR21541">
    <property type="entry name" value="BTB POZ DOMAIN CONTAINING 12"/>
    <property type="match status" value="1"/>
</dbReference>
<dbReference type="SUPFAM" id="SSF54695">
    <property type="entry name" value="POZ domain"/>
    <property type="match status" value="1"/>
</dbReference>
<dbReference type="GO" id="GO:0000712">
    <property type="term" value="P:resolution of meiotic recombination intermediates"/>
    <property type="evidence" value="ECO:0007669"/>
    <property type="project" value="TreeGrafter"/>
</dbReference>
<feature type="region of interest" description="Disordered" evidence="1">
    <location>
        <begin position="384"/>
        <end position="403"/>
    </location>
</feature>
<dbReference type="Proteomes" id="UP000027135">
    <property type="component" value="Unassembled WGS sequence"/>
</dbReference>